<dbReference type="STRING" id="1306953.J121_1921"/>
<dbReference type="InterPro" id="IPR025277">
    <property type="entry name" value="Apiosidase-like_cat_dom"/>
</dbReference>
<dbReference type="EMBL" id="JYNE01000013">
    <property type="protein sequence ID" value="KNH03333.1"/>
    <property type="molecule type" value="Genomic_DNA"/>
</dbReference>
<dbReference type="Proteomes" id="UP000037446">
    <property type="component" value="Unassembled WGS sequence"/>
</dbReference>
<dbReference type="PANTHER" id="PTHR37836:SF3">
    <property type="entry name" value="ENDOGLUCANASE"/>
    <property type="match status" value="1"/>
</dbReference>
<dbReference type="InterPro" id="IPR017853">
    <property type="entry name" value="GH"/>
</dbReference>
<sequence length="466" mass="51092">MTTFAYPKSIRRAVAAALVLAGVAAAVGGPATAAHARPTLEIAPGGRHMQTSEGEPFFYLGDTAWALFHRLTREEAEIYLRDRADKGFTVIQAVALAELRGLDEPNAYGDLPLIGRDPAQPNEAYFAHIDHVVARANALGLTVGLLPSWGRYWRDGDSQIFTPASAHAYGRFLGQRYRDAGVIWILGGDSNVRTADERAIIDAMARGLREGDGGQHLITFHPRGPGLSSAQVRDADWLDFYMNQSSHAARDLDTGLYVEHDRALTPRRPVIDGEPRYEGIPVGFYNHGHDPRLRFDDDDARQAAWWAVLAGAAGHTYGNNNVWQMWAPGRDPAIGANRPWSDAIDDPGARQMGLLRRFMEAHDFATLEPRQDLILDGPRHGAAKVRLARAADGQRIIAYSPRGAPFTIDLGALDGGMHTQSWFNPRYGATYRFRSEQSQGIQSFVPPSSGEGEDWVLLIEAEGAAP</sequence>
<organism evidence="4 5">
    <name type="scientific">Qipengyuania citrea LAMA 915</name>
    <dbReference type="NCBI Taxonomy" id="1306953"/>
    <lineage>
        <taxon>Bacteria</taxon>
        <taxon>Pseudomonadati</taxon>
        <taxon>Pseudomonadota</taxon>
        <taxon>Alphaproteobacteria</taxon>
        <taxon>Sphingomonadales</taxon>
        <taxon>Erythrobacteraceae</taxon>
        <taxon>Qipengyuania</taxon>
    </lineage>
</organism>
<evidence type="ECO:0000259" key="2">
    <source>
        <dbReference type="Pfam" id="PF12904"/>
    </source>
</evidence>
<feature type="chain" id="PRO_5005554824" description="DUF4038 domain-containing protein" evidence="1">
    <location>
        <begin position="37"/>
        <end position="466"/>
    </location>
</feature>
<accession>A0A0L1KH51</accession>
<dbReference type="Gene3D" id="3.20.20.80">
    <property type="entry name" value="Glycosidases"/>
    <property type="match status" value="1"/>
</dbReference>
<evidence type="ECO:0008006" key="6">
    <source>
        <dbReference type="Google" id="ProtNLM"/>
    </source>
</evidence>
<dbReference type="SUPFAM" id="SSF51445">
    <property type="entry name" value="(Trans)glycosidases"/>
    <property type="match status" value="1"/>
</dbReference>
<protein>
    <recommendedName>
        <fullName evidence="6">DUF4038 domain-containing protein</fullName>
    </recommendedName>
</protein>
<keyword evidence="1" id="KW-0732">Signal</keyword>
<dbReference type="AlphaFoldDB" id="A0A0L1KH51"/>
<feature type="domain" description="Putative collagen-binding" evidence="2">
    <location>
        <begin position="369"/>
        <end position="460"/>
    </location>
</feature>
<reference evidence="4" key="1">
    <citation type="submission" date="2015-02" db="EMBL/GenBank/DDBJ databases">
        <authorList>
            <person name="Chooi Y.-H."/>
        </authorList>
    </citation>
    <scope>NUCLEOTIDE SEQUENCE [LARGE SCALE GENOMIC DNA]</scope>
    <source>
        <strain evidence="4">LAMA 915</strain>
    </source>
</reference>
<proteinExistence type="predicted"/>
<feature type="signal peptide" evidence="1">
    <location>
        <begin position="1"/>
        <end position="36"/>
    </location>
</feature>
<evidence type="ECO:0000313" key="4">
    <source>
        <dbReference type="EMBL" id="KNH03333.1"/>
    </source>
</evidence>
<evidence type="ECO:0000256" key="1">
    <source>
        <dbReference type="SAM" id="SignalP"/>
    </source>
</evidence>
<dbReference type="InterPro" id="IPR024749">
    <property type="entry name" value="Collagen-bd_put"/>
</dbReference>
<dbReference type="PANTHER" id="PTHR37836">
    <property type="entry name" value="LMO1036 PROTEIN"/>
    <property type="match status" value="1"/>
</dbReference>
<evidence type="ECO:0000313" key="5">
    <source>
        <dbReference type="Proteomes" id="UP000037446"/>
    </source>
</evidence>
<evidence type="ECO:0000259" key="3">
    <source>
        <dbReference type="Pfam" id="PF13204"/>
    </source>
</evidence>
<name>A0A0L1KH51_9SPHN</name>
<dbReference type="PATRIC" id="fig|1306953.7.peg.1975"/>
<feature type="domain" description="Apiosidase-like catalytic" evidence="3">
    <location>
        <begin position="45"/>
        <end position="364"/>
    </location>
</feature>
<comment type="caution">
    <text evidence="4">The sequence shown here is derived from an EMBL/GenBank/DDBJ whole genome shotgun (WGS) entry which is preliminary data.</text>
</comment>
<dbReference type="RefSeq" id="WP_050599256.1">
    <property type="nucleotide sequence ID" value="NZ_JYNE01000013.1"/>
</dbReference>
<dbReference type="Pfam" id="PF12904">
    <property type="entry name" value="Collagen_bind_2"/>
    <property type="match status" value="1"/>
</dbReference>
<dbReference type="Pfam" id="PF13204">
    <property type="entry name" value="Apiosidase"/>
    <property type="match status" value="1"/>
</dbReference>
<gene>
    <name evidence="4" type="ORF">J121_1921</name>
</gene>